<feature type="transmembrane region" description="Helical" evidence="1">
    <location>
        <begin position="30"/>
        <end position="49"/>
    </location>
</feature>
<evidence type="ECO:0000313" key="3">
    <source>
        <dbReference type="EMBL" id="EHI60494.1"/>
    </source>
</evidence>
<sequence length="248" mass="27102">MRHVWRVLYPILIYFAITVVVLMLSPWEDAVINTMLAALVTIPVLGQIFHREQLMRGKSLLAGGLSGKQLAGTVVFGMSACIALNNIISISNLALYFPGFEEVSMALYSPPLLLQIVAIGLVIPVVEELIFRGLGFARLRDICGFWPAALVSALIFGLYHGNVVQFVYAGFLGLALCWVYEQTGSFLAPVVFHQAANLVSVLFTSVLGEEYEAFGRGISLYIITLAAFALAVLAAREMKKSARKEELS</sequence>
<feature type="transmembrane region" description="Helical" evidence="1">
    <location>
        <begin position="213"/>
        <end position="235"/>
    </location>
</feature>
<name>G5IDF9_9FIRM</name>
<dbReference type="InterPro" id="IPR003675">
    <property type="entry name" value="Rce1/LyrA-like_dom"/>
</dbReference>
<dbReference type="HOGENOM" id="CLU_066413_0_0_9"/>
<reference evidence="3 4" key="1">
    <citation type="submission" date="2011-08" db="EMBL/GenBank/DDBJ databases">
        <title>The Genome Sequence of Clostridium hathewayi WAL-18680.</title>
        <authorList>
            <consortium name="The Broad Institute Genome Sequencing Platform"/>
            <person name="Earl A."/>
            <person name="Ward D."/>
            <person name="Feldgarden M."/>
            <person name="Gevers D."/>
            <person name="Finegold S.M."/>
            <person name="Summanen P.H."/>
            <person name="Molitoris D.R."/>
            <person name="Song M."/>
            <person name="Daigneault M."/>
            <person name="Allen-Vercoe E."/>
            <person name="Young S.K."/>
            <person name="Zeng Q."/>
            <person name="Gargeya S."/>
            <person name="Fitzgerald M."/>
            <person name="Haas B."/>
            <person name="Abouelleil A."/>
            <person name="Alvarado L."/>
            <person name="Arachchi H.M."/>
            <person name="Berlin A."/>
            <person name="Brown A."/>
            <person name="Chapman S.B."/>
            <person name="Chen Z."/>
            <person name="Dunbar C."/>
            <person name="Freedman E."/>
            <person name="Gearin G."/>
            <person name="Gellesch M."/>
            <person name="Goldberg J."/>
            <person name="Griggs A."/>
            <person name="Gujja S."/>
            <person name="Heiman D."/>
            <person name="Howarth C."/>
            <person name="Larson L."/>
            <person name="Lui A."/>
            <person name="MacDonald P.J.P."/>
            <person name="Montmayeur A."/>
            <person name="Murphy C."/>
            <person name="Neiman D."/>
            <person name="Pearson M."/>
            <person name="Priest M."/>
            <person name="Roberts A."/>
            <person name="Saif S."/>
            <person name="Shea T."/>
            <person name="Shenoy N."/>
            <person name="Sisk P."/>
            <person name="Stolte C."/>
            <person name="Sykes S."/>
            <person name="Wortman J."/>
            <person name="Nusbaum C."/>
            <person name="Birren B."/>
        </authorList>
    </citation>
    <scope>NUCLEOTIDE SEQUENCE [LARGE SCALE GENOMIC DNA]</scope>
    <source>
        <strain evidence="3 4">WAL-18680</strain>
    </source>
</reference>
<organism evidence="3 4">
    <name type="scientific">Hungatella hathewayi WAL-18680</name>
    <dbReference type="NCBI Taxonomy" id="742737"/>
    <lineage>
        <taxon>Bacteria</taxon>
        <taxon>Bacillati</taxon>
        <taxon>Bacillota</taxon>
        <taxon>Clostridia</taxon>
        <taxon>Lachnospirales</taxon>
        <taxon>Lachnospiraceae</taxon>
        <taxon>Hungatella</taxon>
    </lineage>
</organism>
<keyword evidence="1" id="KW-0812">Transmembrane</keyword>
<keyword evidence="1" id="KW-0472">Membrane</keyword>
<evidence type="ECO:0000256" key="1">
    <source>
        <dbReference type="SAM" id="Phobius"/>
    </source>
</evidence>
<gene>
    <name evidence="3" type="ORF">HMPREF9473_01536</name>
</gene>
<feature type="transmembrane region" description="Helical" evidence="1">
    <location>
        <begin position="187"/>
        <end position="207"/>
    </location>
</feature>
<dbReference type="AlphaFoldDB" id="G5IDF9"/>
<dbReference type="GO" id="GO:0004175">
    <property type="term" value="F:endopeptidase activity"/>
    <property type="evidence" value="ECO:0007669"/>
    <property type="project" value="UniProtKB-ARBA"/>
</dbReference>
<dbReference type="PANTHER" id="PTHR36435:SF1">
    <property type="entry name" value="CAAX AMINO TERMINAL PROTEASE FAMILY PROTEIN"/>
    <property type="match status" value="1"/>
</dbReference>
<comment type="caution">
    <text evidence="3">The sequence shown here is derived from an EMBL/GenBank/DDBJ whole genome shotgun (WGS) entry which is preliminary data.</text>
</comment>
<feature type="transmembrane region" description="Helical" evidence="1">
    <location>
        <begin position="112"/>
        <end position="130"/>
    </location>
</feature>
<dbReference type="PATRIC" id="fig|742737.3.peg.1552"/>
<feature type="transmembrane region" description="Helical" evidence="1">
    <location>
        <begin position="142"/>
        <end position="159"/>
    </location>
</feature>
<protein>
    <recommendedName>
        <fullName evidence="2">CAAX prenyl protease 2/Lysostaphin resistance protein A-like domain-containing protein</fullName>
    </recommendedName>
</protein>
<keyword evidence="1" id="KW-1133">Transmembrane helix</keyword>
<feature type="domain" description="CAAX prenyl protease 2/Lysostaphin resistance protein A-like" evidence="2">
    <location>
        <begin position="112"/>
        <end position="199"/>
    </location>
</feature>
<keyword evidence="4" id="KW-1185">Reference proteome</keyword>
<accession>G5IDF9</accession>
<feature type="transmembrane region" description="Helical" evidence="1">
    <location>
        <begin position="165"/>
        <end position="180"/>
    </location>
</feature>
<dbReference type="OrthoDB" id="4177129at2"/>
<dbReference type="Pfam" id="PF02517">
    <property type="entry name" value="Rce1-like"/>
    <property type="match status" value="1"/>
</dbReference>
<dbReference type="RefSeq" id="WP_006779522.1">
    <property type="nucleotide sequence ID" value="NZ_CP040506.1"/>
</dbReference>
<evidence type="ECO:0000313" key="4">
    <source>
        <dbReference type="Proteomes" id="UP000005384"/>
    </source>
</evidence>
<feature type="transmembrane region" description="Helical" evidence="1">
    <location>
        <begin position="7"/>
        <end position="24"/>
    </location>
</feature>
<evidence type="ECO:0000259" key="2">
    <source>
        <dbReference type="Pfam" id="PF02517"/>
    </source>
</evidence>
<dbReference type="PANTHER" id="PTHR36435">
    <property type="entry name" value="SLR1288 PROTEIN"/>
    <property type="match status" value="1"/>
</dbReference>
<proteinExistence type="predicted"/>
<dbReference type="InterPro" id="IPR052710">
    <property type="entry name" value="CAAX_protease"/>
</dbReference>
<dbReference type="EMBL" id="ADLN01000018">
    <property type="protein sequence ID" value="EHI60494.1"/>
    <property type="molecule type" value="Genomic_DNA"/>
</dbReference>
<feature type="transmembrane region" description="Helical" evidence="1">
    <location>
        <begin position="70"/>
        <end position="97"/>
    </location>
</feature>
<dbReference type="Proteomes" id="UP000005384">
    <property type="component" value="Unassembled WGS sequence"/>
</dbReference>
<dbReference type="GO" id="GO:0080120">
    <property type="term" value="P:CAAX-box protein maturation"/>
    <property type="evidence" value="ECO:0007669"/>
    <property type="project" value="UniProtKB-ARBA"/>
</dbReference>